<evidence type="ECO:0000313" key="15">
    <source>
        <dbReference type="Proteomes" id="UP001597441"/>
    </source>
</evidence>
<feature type="chain" id="PRO_5045104595" description="histidine kinase" evidence="12">
    <location>
        <begin position="22"/>
        <end position="653"/>
    </location>
</feature>
<dbReference type="InterPro" id="IPR036890">
    <property type="entry name" value="HATPase_C_sf"/>
</dbReference>
<keyword evidence="8" id="KW-0902">Two-component regulatory system</keyword>
<dbReference type="EMBL" id="JBHULK010000002">
    <property type="protein sequence ID" value="MFD2534790.1"/>
    <property type="molecule type" value="Genomic_DNA"/>
</dbReference>
<comment type="caution">
    <text evidence="14">The sequence shown here is derived from an EMBL/GenBank/DDBJ whole genome shotgun (WGS) entry which is preliminary data.</text>
</comment>
<keyword evidence="7" id="KW-0067">ATP-binding</keyword>
<evidence type="ECO:0000256" key="2">
    <source>
        <dbReference type="ARBA" id="ARBA00012438"/>
    </source>
</evidence>
<dbReference type="Proteomes" id="UP001597441">
    <property type="component" value="Unassembled WGS sequence"/>
</dbReference>
<keyword evidence="5" id="KW-0547">Nucleotide-binding</keyword>
<evidence type="ECO:0000256" key="1">
    <source>
        <dbReference type="ARBA" id="ARBA00000085"/>
    </source>
</evidence>
<dbReference type="PANTHER" id="PTHR24421">
    <property type="entry name" value="NITRATE/NITRITE SENSOR PROTEIN NARX-RELATED"/>
    <property type="match status" value="1"/>
</dbReference>
<feature type="coiled-coil region" evidence="10">
    <location>
        <begin position="428"/>
        <end position="462"/>
    </location>
</feature>
<dbReference type="Gene3D" id="3.30.565.10">
    <property type="entry name" value="Histidine kinase-like ATPase, C-terminal domain"/>
    <property type="match status" value="1"/>
</dbReference>
<feature type="signal peptide" evidence="12">
    <location>
        <begin position="1"/>
        <end position="21"/>
    </location>
</feature>
<feature type="repeat" description="TPR" evidence="9">
    <location>
        <begin position="284"/>
        <end position="317"/>
    </location>
</feature>
<dbReference type="EC" id="2.7.13.3" evidence="2"/>
<keyword evidence="6" id="KW-0418">Kinase</keyword>
<sequence length="653" mass="75375">MKLPITYCLLLVIYSFQYAYAQKTTPEIDSLLKVIDTAKTLSEKAKNYNDVAWAYLDIDLNLAKSYLDTSYTIRRNIKDEEGIAISKYGFGVLYRKNGEYEKALRYLNAYYQYAIQQKDTFNIANSAYQKGVVYSDKGDYKKGLEQYYLALTFYEDLNDKKSIGFVSNTIGVLQKNLKDYPKAINSYKRAIKIHEELKNLSSLSNAHSNLANVYSLQGNYDLALKNHKKSLQLDTQTNNVWGVAINYVNMGSLMLKKNQCHDALKNLDKANKLQLKHGFKKEQLETIFKLGEAYLCLKDYRKSEHYLKEALLLKPESKSINQTIQFNLYKLYSEIENSKKALFHYKKYTAYKDSIYQQKNLKSINDLQIKYESKIKDEEIARQQLALNLKENTILKKQSEFHLALLGGSLFLILSLGIWLFYKQQEKLKNKRIETLTAQKELNKLEALIDGEEKERKRIAQDLHDGINGDLSAIKYKFTSVNQDKFIQKEKKEYTEAINMLDRVIEQVRHISQNLVPPSLQSFNLIEALQQFCSKISNSNPTKINFQYYGAYVKLSKEAETAIYRIIQELVTNIVKHAQATKALVQVNIHNENMHITVEDNGIGFNSSKDYKGLGLKNIESRIAFLNADLFVETNSNGTSFTIDINTKNLKDD</sequence>
<evidence type="ECO:0000256" key="7">
    <source>
        <dbReference type="ARBA" id="ARBA00022840"/>
    </source>
</evidence>
<dbReference type="SUPFAM" id="SSF55874">
    <property type="entry name" value="ATPase domain of HSP90 chaperone/DNA topoisomerase II/histidine kinase"/>
    <property type="match status" value="1"/>
</dbReference>
<dbReference type="Gene3D" id="1.20.5.1930">
    <property type="match status" value="1"/>
</dbReference>
<feature type="repeat" description="TPR" evidence="9">
    <location>
        <begin position="204"/>
        <end position="237"/>
    </location>
</feature>
<dbReference type="Pfam" id="PF13424">
    <property type="entry name" value="TPR_12"/>
    <property type="match status" value="1"/>
</dbReference>
<evidence type="ECO:0000256" key="5">
    <source>
        <dbReference type="ARBA" id="ARBA00022741"/>
    </source>
</evidence>
<keyword evidence="9" id="KW-0802">TPR repeat</keyword>
<keyword evidence="11" id="KW-0472">Membrane</keyword>
<dbReference type="Pfam" id="PF07730">
    <property type="entry name" value="HisKA_3"/>
    <property type="match status" value="1"/>
</dbReference>
<evidence type="ECO:0000313" key="14">
    <source>
        <dbReference type="EMBL" id="MFD2534790.1"/>
    </source>
</evidence>
<name>A0ABW5JSR9_9FLAO</name>
<dbReference type="InterPro" id="IPR050482">
    <property type="entry name" value="Sensor_HK_TwoCompSys"/>
</dbReference>
<accession>A0ABW5JSR9</accession>
<evidence type="ECO:0000256" key="4">
    <source>
        <dbReference type="ARBA" id="ARBA00022679"/>
    </source>
</evidence>
<dbReference type="CDD" id="cd16917">
    <property type="entry name" value="HATPase_UhpB-NarQ-NarX-like"/>
    <property type="match status" value="1"/>
</dbReference>
<evidence type="ECO:0000256" key="12">
    <source>
        <dbReference type="SAM" id="SignalP"/>
    </source>
</evidence>
<evidence type="ECO:0000256" key="11">
    <source>
        <dbReference type="SAM" id="Phobius"/>
    </source>
</evidence>
<protein>
    <recommendedName>
        <fullName evidence="2">histidine kinase</fullName>
        <ecNumber evidence="2">2.7.13.3</ecNumber>
    </recommendedName>
</protein>
<dbReference type="SUPFAM" id="SSF48452">
    <property type="entry name" value="TPR-like"/>
    <property type="match status" value="2"/>
</dbReference>
<evidence type="ECO:0000256" key="10">
    <source>
        <dbReference type="SAM" id="Coils"/>
    </source>
</evidence>
<dbReference type="Gene3D" id="1.25.40.10">
    <property type="entry name" value="Tetratricopeptide repeat domain"/>
    <property type="match status" value="3"/>
</dbReference>
<dbReference type="InterPro" id="IPR019734">
    <property type="entry name" value="TPR_rpt"/>
</dbReference>
<evidence type="ECO:0000256" key="6">
    <source>
        <dbReference type="ARBA" id="ARBA00022777"/>
    </source>
</evidence>
<dbReference type="PANTHER" id="PTHR24421:SF10">
    <property type="entry name" value="NITRATE_NITRITE SENSOR PROTEIN NARQ"/>
    <property type="match status" value="1"/>
</dbReference>
<keyword evidence="11" id="KW-1133">Transmembrane helix</keyword>
<dbReference type="SMART" id="SM00387">
    <property type="entry name" value="HATPase_c"/>
    <property type="match status" value="1"/>
</dbReference>
<gene>
    <name evidence="14" type="ORF">ACFSQS_06700</name>
</gene>
<dbReference type="RefSeq" id="WP_388016026.1">
    <property type="nucleotide sequence ID" value="NZ_JBHUDT010000002.1"/>
</dbReference>
<keyword evidence="3" id="KW-0597">Phosphoprotein</keyword>
<keyword evidence="15" id="KW-1185">Reference proteome</keyword>
<dbReference type="PROSITE" id="PS50005">
    <property type="entry name" value="TPR"/>
    <property type="match status" value="2"/>
</dbReference>
<evidence type="ECO:0000256" key="8">
    <source>
        <dbReference type="ARBA" id="ARBA00023012"/>
    </source>
</evidence>
<dbReference type="PROSITE" id="PS50109">
    <property type="entry name" value="HIS_KIN"/>
    <property type="match status" value="1"/>
</dbReference>
<evidence type="ECO:0000256" key="9">
    <source>
        <dbReference type="PROSITE-ProRule" id="PRU00339"/>
    </source>
</evidence>
<reference evidence="15" key="1">
    <citation type="journal article" date="2019" name="Int. J. Syst. Evol. Microbiol.">
        <title>The Global Catalogue of Microorganisms (GCM) 10K type strain sequencing project: providing services to taxonomists for standard genome sequencing and annotation.</title>
        <authorList>
            <consortium name="The Broad Institute Genomics Platform"/>
            <consortium name="The Broad Institute Genome Sequencing Center for Infectious Disease"/>
            <person name="Wu L."/>
            <person name="Ma J."/>
        </authorList>
    </citation>
    <scope>NUCLEOTIDE SEQUENCE [LARGE SCALE GENOMIC DNA]</scope>
    <source>
        <strain evidence="15">KCTC 42903</strain>
    </source>
</reference>
<keyword evidence="4" id="KW-0808">Transferase</keyword>
<keyword evidence="12" id="KW-0732">Signal</keyword>
<dbReference type="InterPro" id="IPR003594">
    <property type="entry name" value="HATPase_dom"/>
</dbReference>
<dbReference type="Pfam" id="PF02518">
    <property type="entry name" value="HATPase_c"/>
    <property type="match status" value="1"/>
</dbReference>
<feature type="transmembrane region" description="Helical" evidence="11">
    <location>
        <begin position="401"/>
        <end position="422"/>
    </location>
</feature>
<feature type="domain" description="Histidine kinase" evidence="13">
    <location>
        <begin position="462"/>
        <end position="649"/>
    </location>
</feature>
<dbReference type="SMART" id="SM00028">
    <property type="entry name" value="TPR"/>
    <property type="match status" value="5"/>
</dbReference>
<dbReference type="InterPro" id="IPR011990">
    <property type="entry name" value="TPR-like_helical_dom_sf"/>
</dbReference>
<organism evidence="14 15">
    <name type="scientific">Gelatiniphilus marinus</name>
    <dbReference type="NCBI Taxonomy" id="1759464"/>
    <lineage>
        <taxon>Bacteria</taxon>
        <taxon>Pseudomonadati</taxon>
        <taxon>Bacteroidota</taxon>
        <taxon>Flavobacteriia</taxon>
        <taxon>Flavobacteriales</taxon>
        <taxon>Flavobacteriaceae</taxon>
        <taxon>Gelatiniphilus</taxon>
    </lineage>
</organism>
<dbReference type="InterPro" id="IPR005467">
    <property type="entry name" value="His_kinase_dom"/>
</dbReference>
<evidence type="ECO:0000256" key="3">
    <source>
        <dbReference type="ARBA" id="ARBA00022553"/>
    </source>
</evidence>
<keyword evidence="11" id="KW-0812">Transmembrane</keyword>
<dbReference type="InterPro" id="IPR011712">
    <property type="entry name" value="Sig_transdc_His_kin_sub3_dim/P"/>
</dbReference>
<dbReference type="Pfam" id="PF13181">
    <property type="entry name" value="TPR_8"/>
    <property type="match status" value="2"/>
</dbReference>
<evidence type="ECO:0000259" key="13">
    <source>
        <dbReference type="PROSITE" id="PS50109"/>
    </source>
</evidence>
<comment type="catalytic activity">
    <reaction evidence="1">
        <text>ATP + protein L-histidine = ADP + protein N-phospho-L-histidine.</text>
        <dbReference type="EC" id="2.7.13.3"/>
    </reaction>
</comment>
<proteinExistence type="predicted"/>
<keyword evidence="10" id="KW-0175">Coiled coil</keyword>